<organism evidence="4 5">
    <name type="scientific">Goodea atripinnis</name>
    <dbReference type="NCBI Taxonomy" id="208336"/>
    <lineage>
        <taxon>Eukaryota</taxon>
        <taxon>Metazoa</taxon>
        <taxon>Chordata</taxon>
        <taxon>Craniata</taxon>
        <taxon>Vertebrata</taxon>
        <taxon>Euteleostomi</taxon>
        <taxon>Actinopterygii</taxon>
        <taxon>Neopterygii</taxon>
        <taxon>Teleostei</taxon>
        <taxon>Neoteleostei</taxon>
        <taxon>Acanthomorphata</taxon>
        <taxon>Ovalentaria</taxon>
        <taxon>Atherinomorphae</taxon>
        <taxon>Cyprinodontiformes</taxon>
        <taxon>Goodeidae</taxon>
        <taxon>Goodea</taxon>
    </lineage>
</organism>
<evidence type="ECO:0000313" key="5">
    <source>
        <dbReference type="Proteomes" id="UP001476798"/>
    </source>
</evidence>
<name>A0ABV0PAD1_9TELE</name>
<feature type="non-terminal residue" evidence="4">
    <location>
        <position position="189"/>
    </location>
</feature>
<protein>
    <recommendedName>
        <fullName evidence="3">Thrombospondin-like N-terminal domain-containing protein</fullName>
    </recommendedName>
</protein>
<dbReference type="InterPro" id="IPR048287">
    <property type="entry name" value="TSPN-like_N"/>
</dbReference>
<accession>A0ABV0PAD1</accession>
<feature type="domain" description="Thrombospondin-like N-terminal" evidence="3">
    <location>
        <begin position="2"/>
        <end position="171"/>
    </location>
</feature>
<sequence length="189" mass="20487">MCFLNRDIHPDGLPHTFTVILMFRLLPDSPSGPFDIWQVSTKDHKPETGVTVDGSAQTISFYNKDETGEIQRVTFDGGMVKKIFHGSFHKTFGLWTSPEPVNTPVNVGPDLHILVSSTSVKLNVDCQEVAEKKIKAAGNTSRDGYQVLGKMSKSIGSKGESATVSQSRCSTLSAAWPGTAGTDAVTCRR</sequence>
<dbReference type="SUPFAM" id="SSF49899">
    <property type="entry name" value="Concanavalin A-like lectins/glucanases"/>
    <property type="match status" value="1"/>
</dbReference>
<evidence type="ECO:0000256" key="2">
    <source>
        <dbReference type="ARBA" id="ARBA00022737"/>
    </source>
</evidence>
<comment type="caution">
    <text evidence="4">The sequence shown here is derived from an EMBL/GenBank/DDBJ whole genome shotgun (WGS) entry which is preliminary data.</text>
</comment>
<dbReference type="Proteomes" id="UP001476798">
    <property type="component" value="Unassembled WGS sequence"/>
</dbReference>
<evidence type="ECO:0000313" key="4">
    <source>
        <dbReference type="EMBL" id="MEQ2180388.1"/>
    </source>
</evidence>
<dbReference type="SMART" id="SM00210">
    <property type="entry name" value="TSPN"/>
    <property type="match status" value="1"/>
</dbReference>
<dbReference type="EMBL" id="JAHRIO010069988">
    <property type="protein sequence ID" value="MEQ2180388.1"/>
    <property type="molecule type" value="Genomic_DNA"/>
</dbReference>
<keyword evidence="5" id="KW-1185">Reference proteome</keyword>
<dbReference type="InterPro" id="IPR013320">
    <property type="entry name" value="ConA-like_dom_sf"/>
</dbReference>
<gene>
    <name evidence="4" type="ORF">GOODEAATRI_000770</name>
</gene>
<keyword evidence="1" id="KW-0732">Signal</keyword>
<evidence type="ECO:0000259" key="3">
    <source>
        <dbReference type="SMART" id="SM00210"/>
    </source>
</evidence>
<keyword evidence="2" id="KW-0677">Repeat</keyword>
<evidence type="ECO:0000256" key="1">
    <source>
        <dbReference type="ARBA" id="ARBA00022729"/>
    </source>
</evidence>
<reference evidence="4 5" key="1">
    <citation type="submission" date="2021-06" db="EMBL/GenBank/DDBJ databases">
        <authorList>
            <person name="Palmer J.M."/>
        </authorList>
    </citation>
    <scope>NUCLEOTIDE SEQUENCE [LARGE SCALE GENOMIC DNA]</scope>
    <source>
        <strain evidence="4 5">GA_2019</strain>
        <tissue evidence="4">Muscle</tissue>
    </source>
</reference>
<proteinExistence type="predicted"/>
<dbReference type="Gene3D" id="2.60.120.200">
    <property type="match status" value="1"/>
</dbReference>